<dbReference type="GO" id="GO:0016887">
    <property type="term" value="F:ATP hydrolysis activity"/>
    <property type="evidence" value="ECO:0007669"/>
    <property type="project" value="InterPro"/>
</dbReference>
<dbReference type="PROSITE" id="PS00211">
    <property type="entry name" value="ABC_TRANSPORTER_1"/>
    <property type="match status" value="1"/>
</dbReference>
<feature type="domain" description="ABC transporter" evidence="4">
    <location>
        <begin position="11"/>
        <end position="255"/>
    </location>
</feature>
<dbReference type="SMART" id="SM00382">
    <property type="entry name" value="AAA"/>
    <property type="match status" value="1"/>
</dbReference>
<dbReference type="GO" id="GO:0005524">
    <property type="term" value="F:ATP binding"/>
    <property type="evidence" value="ECO:0007669"/>
    <property type="project" value="UniProtKB-KW"/>
</dbReference>
<dbReference type="InterPro" id="IPR027417">
    <property type="entry name" value="P-loop_NTPase"/>
</dbReference>
<reference evidence="5 6" key="1">
    <citation type="journal article" date="2016" name="Front. Microbiol.">
        <title>Comparative Genomic Analysis Reveals a Diverse Repertoire of Genes Involved in Prokaryote-Eukaryote Interactions within the Pseudovibrio Genus.</title>
        <authorList>
            <person name="Romano S."/>
            <person name="Fernandez-Guerra A."/>
            <person name="Reen F.J."/>
            <person name="Glockner F.O."/>
            <person name="Crowley S.P."/>
            <person name="O'Sullivan O."/>
            <person name="Cotter P.D."/>
            <person name="Adams C."/>
            <person name="Dobson A.D."/>
            <person name="O'Gara F."/>
        </authorList>
    </citation>
    <scope>NUCLEOTIDE SEQUENCE [LARGE SCALE GENOMIC DNA]</scope>
    <source>
        <strain evidence="5 6">Ad2</strain>
    </source>
</reference>
<dbReference type="OrthoDB" id="9802264at2"/>
<accession>A0A161VD31</accession>
<dbReference type="InterPro" id="IPR017871">
    <property type="entry name" value="ABC_transporter-like_CS"/>
</dbReference>
<dbReference type="AlphaFoldDB" id="A0A161VD31"/>
<proteinExistence type="inferred from homology"/>
<dbReference type="Proteomes" id="UP000076577">
    <property type="component" value="Unassembled WGS sequence"/>
</dbReference>
<evidence type="ECO:0000256" key="2">
    <source>
        <dbReference type="ARBA" id="ARBA00022741"/>
    </source>
</evidence>
<name>A0A161VD31_9HYPH</name>
<dbReference type="EC" id="3.6.3.27" evidence="5"/>
<dbReference type="InterPro" id="IPR015854">
    <property type="entry name" value="ABC_transpr_LolD-like"/>
</dbReference>
<evidence type="ECO:0000313" key="6">
    <source>
        <dbReference type="Proteomes" id="UP000076577"/>
    </source>
</evidence>
<comment type="caution">
    <text evidence="5">The sequence shown here is derived from an EMBL/GenBank/DDBJ whole genome shotgun (WGS) entry which is preliminary data.</text>
</comment>
<dbReference type="PANTHER" id="PTHR24220">
    <property type="entry name" value="IMPORT ATP-BINDING PROTEIN"/>
    <property type="match status" value="1"/>
</dbReference>
<dbReference type="GO" id="GO:0005886">
    <property type="term" value="C:plasma membrane"/>
    <property type="evidence" value="ECO:0007669"/>
    <property type="project" value="TreeGrafter"/>
</dbReference>
<dbReference type="RefSeq" id="WP_068000721.1">
    <property type="nucleotide sequence ID" value="NZ_FOFM01000003.1"/>
</dbReference>
<protein>
    <submittedName>
        <fullName evidence="5">Phosphate-import ATP-binding protein PhnC</fullName>
        <ecNumber evidence="5">3.6.3.27</ecNumber>
    </submittedName>
</protein>
<evidence type="ECO:0000256" key="1">
    <source>
        <dbReference type="ARBA" id="ARBA00005417"/>
    </source>
</evidence>
<keyword evidence="5" id="KW-0378">Hydrolase</keyword>
<dbReference type="EMBL" id="LMCB01000001">
    <property type="protein sequence ID" value="KZL22154.1"/>
    <property type="molecule type" value="Genomic_DNA"/>
</dbReference>
<gene>
    <name evidence="5" type="primary">phnC_2</name>
    <name evidence="5" type="ORF">PsAD2_00180</name>
</gene>
<sequence length="264" mass="28802">MTTKTRQHPAVTLSSVSHQYSGARQATLDAVSLTIPKRERVALIGPSGAGKSSLLALLDGRLASWTGQASVLGKTVLPGQKLSRAHRADIGFVFQEFALIERASVWQNVLNGRLGRMGTLASLMGRFSVEDERAVTQALEDVDLIDLTERRTDQLSGGQRQRVAIARCLAQEPKLILADEPISNLDPMRAEAVLQLLTSLAAKRDITVIFSSHQPELASKFADRILSLADGKIIVDRPTSELTSLDMRVLYQASEQPQLLRKIG</sequence>
<dbReference type="Pfam" id="PF00005">
    <property type="entry name" value="ABC_tran"/>
    <property type="match status" value="1"/>
</dbReference>
<dbReference type="PATRIC" id="fig|989403.3.peg.189"/>
<dbReference type="InterPro" id="IPR003439">
    <property type="entry name" value="ABC_transporter-like_ATP-bd"/>
</dbReference>
<evidence type="ECO:0000259" key="4">
    <source>
        <dbReference type="PROSITE" id="PS50893"/>
    </source>
</evidence>
<keyword evidence="3 5" id="KW-0067">ATP-binding</keyword>
<dbReference type="Gene3D" id="3.40.50.300">
    <property type="entry name" value="P-loop containing nucleotide triphosphate hydrolases"/>
    <property type="match status" value="1"/>
</dbReference>
<dbReference type="PANTHER" id="PTHR24220:SF659">
    <property type="entry name" value="TRANSPORTER, PUTATIVE-RELATED"/>
    <property type="match status" value="1"/>
</dbReference>
<keyword evidence="6" id="KW-1185">Reference proteome</keyword>
<dbReference type="SUPFAM" id="SSF52540">
    <property type="entry name" value="P-loop containing nucleoside triphosphate hydrolases"/>
    <property type="match status" value="1"/>
</dbReference>
<dbReference type="GO" id="GO:0022857">
    <property type="term" value="F:transmembrane transporter activity"/>
    <property type="evidence" value="ECO:0007669"/>
    <property type="project" value="TreeGrafter"/>
</dbReference>
<keyword evidence="2" id="KW-0547">Nucleotide-binding</keyword>
<comment type="similarity">
    <text evidence="1">Belongs to the ABC transporter superfamily.</text>
</comment>
<evidence type="ECO:0000313" key="5">
    <source>
        <dbReference type="EMBL" id="KZL22154.1"/>
    </source>
</evidence>
<evidence type="ECO:0000256" key="3">
    <source>
        <dbReference type="ARBA" id="ARBA00022840"/>
    </source>
</evidence>
<dbReference type="PROSITE" id="PS50893">
    <property type="entry name" value="ABC_TRANSPORTER_2"/>
    <property type="match status" value="1"/>
</dbReference>
<dbReference type="STRING" id="989403.SAMN05421798_10319"/>
<dbReference type="InterPro" id="IPR003593">
    <property type="entry name" value="AAA+_ATPase"/>
</dbReference>
<organism evidence="5 6">
    <name type="scientific">Pseudovibrio axinellae</name>
    <dbReference type="NCBI Taxonomy" id="989403"/>
    <lineage>
        <taxon>Bacteria</taxon>
        <taxon>Pseudomonadati</taxon>
        <taxon>Pseudomonadota</taxon>
        <taxon>Alphaproteobacteria</taxon>
        <taxon>Hyphomicrobiales</taxon>
        <taxon>Stappiaceae</taxon>
        <taxon>Pseudovibrio</taxon>
    </lineage>
</organism>